<dbReference type="GO" id="GO:0003824">
    <property type="term" value="F:catalytic activity"/>
    <property type="evidence" value="ECO:0007669"/>
    <property type="project" value="InterPro"/>
</dbReference>
<dbReference type="PANTHER" id="PTHR11895">
    <property type="entry name" value="TRANSAMIDASE"/>
    <property type="match status" value="1"/>
</dbReference>
<evidence type="ECO:0000313" key="4">
    <source>
        <dbReference type="Proteomes" id="UP000677228"/>
    </source>
</evidence>
<dbReference type="Pfam" id="PF01425">
    <property type="entry name" value="Amidase"/>
    <property type="match status" value="1"/>
</dbReference>
<feature type="non-terminal residue" evidence="2">
    <location>
        <position position="1"/>
    </location>
</feature>
<dbReference type="AlphaFoldDB" id="A0A8S2DVI0"/>
<dbReference type="SUPFAM" id="SSF75304">
    <property type="entry name" value="Amidase signature (AS) enzymes"/>
    <property type="match status" value="1"/>
</dbReference>
<name>A0A8S2DVI0_9BILA</name>
<gene>
    <name evidence="2" type="ORF">OVA965_LOCUS15439</name>
    <name evidence="3" type="ORF">TMI583_LOCUS15445</name>
</gene>
<sequence>MDLSEAKEYRTQSLKDGHNQPISSFANKIIATYARIRECAEDGIWISLVRENEALALAKNAELNNLFLRGRTFAIKDNIDLADLLTTAACPAYTYTPKQHADVVRRLIEAGAVPIGKTNLDQFDTGSSSGSAIAVVAGLVDFALGTDTAGSGRVPAVFYNLIGFKATSRRWS</sequence>
<comment type="caution">
    <text evidence="2">The sequence shown here is derived from an EMBL/GenBank/DDBJ whole genome shotgun (WGS) entry which is preliminary data.</text>
</comment>
<accession>A0A8S2DVI0</accession>
<dbReference type="Gene3D" id="3.90.1300.10">
    <property type="entry name" value="Amidase signature (AS) domain"/>
    <property type="match status" value="2"/>
</dbReference>
<organism evidence="2 4">
    <name type="scientific">Didymodactylos carnosus</name>
    <dbReference type="NCBI Taxonomy" id="1234261"/>
    <lineage>
        <taxon>Eukaryota</taxon>
        <taxon>Metazoa</taxon>
        <taxon>Spiralia</taxon>
        <taxon>Gnathifera</taxon>
        <taxon>Rotifera</taxon>
        <taxon>Eurotatoria</taxon>
        <taxon>Bdelloidea</taxon>
        <taxon>Philodinida</taxon>
        <taxon>Philodinidae</taxon>
        <taxon>Didymodactylos</taxon>
    </lineage>
</organism>
<dbReference type="InterPro" id="IPR000120">
    <property type="entry name" value="Amidase"/>
</dbReference>
<proteinExistence type="predicted"/>
<dbReference type="Proteomes" id="UP000677228">
    <property type="component" value="Unassembled WGS sequence"/>
</dbReference>
<protein>
    <recommendedName>
        <fullName evidence="1">Amidase domain-containing protein</fullName>
    </recommendedName>
</protein>
<dbReference type="InterPro" id="IPR023631">
    <property type="entry name" value="Amidase_dom"/>
</dbReference>
<dbReference type="EMBL" id="CAJNOK010006945">
    <property type="protein sequence ID" value="CAF1019650.1"/>
    <property type="molecule type" value="Genomic_DNA"/>
</dbReference>
<dbReference type="EMBL" id="CAJOBA010006953">
    <property type="protein sequence ID" value="CAF3788298.1"/>
    <property type="molecule type" value="Genomic_DNA"/>
</dbReference>
<reference evidence="2" key="1">
    <citation type="submission" date="2021-02" db="EMBL/GenBank/DDBJ databases">
        <authorList>
            <person name="Nowell W R."/>
        </authorList>
    </citation>
    <scope>NUCLEOTIDE SEQUENCE</scope>
</reference>
<dbReference type="PANTHER" id="PTHR11895:SF169">
    <property type="entry name" value="GLUTAMYL-TRNA(GLN) AMIDOTRANSFERASE"/>
    <property type="match status" value="1"/>
</dbReference>
<feature type="domain" description="Amidase" evidence="1">
    <location>
        <begin position="33"/>
        <end position="172"/>
    </location>
</feature>
<evidence type="ECO:0000313" key="3">
    <source>
        <dbReference type="EMBL" id="CAF3788298.1"/>
    </source>
</evidence>
<evidence type="ECO:0000313" key="2">
    <source>
        <dbReference type="EMBL" id="CAF1019650.1"/>
    </source>
</evidence>
<dbReference type="Proteomes" id="UP000682733">
    <property type="component" value="Unassembled WGS sequence"/>
</dbReference>
<evidence type="ECO:0000259" key="1">
    <source>
        <dbReference type="Pfam" id="PF01425"/>
    </source>
</evidence>
<dbReference type="InterPro" id="IPR036928">
    <property type="entry name" value="AS_sf"/>
</dbReference>